<evidence type="ECO:0000256" key="9">
    <source>
        <dbReference type="ARBA" id="ARBA00023554"/>
    </source>
</evidence>
<proteinExistence type="inferred from homology"/>
<dbReference type="PANTHER" id="PTHR36999:SF1">
    <property type="entry name" value="ISOCITRATE DEHYDROGENASE (NADP(+))"/>
    <property type="match status" value="1"/>
</dbReference>
<keyword evidence="7" id="KW-0521">NADP</keyword>
<organism evidence="11">
    <name type="scientific">Actinomyces timonensis</name>
    <dbReference type="NCBI Taxonomy" id="1288391"/>
    <lineage>
        <taxon>Bacteria</taxon>
        <taxon>Bacillati</taxon>
        <taxon>Actinomycetota</taxon>
        <taxon>Actinomycetes</taxon>
        <taxon>Actinomycetales</taxon>
        <taxon>Actinomycetaceae</taxon>
        <taxon>Actinomyces</taxon>
    </lineage>
</organism>
<keyword evidence="4" id="KW-0816">Tricarboxylic acid cycle</keyword>
<dbReference type="RefSeq" id="WP_366180326.1">
    <property type="nucleotide sequence ID" value="NZ_CP159989.1"/>
</dbReference>
<comment type="similarity">
    <text evidence="10">Belongs to the monomeric-type IDH family.</text>
</comment>
<keyword evidence="3" id="KW-0329">Glyoxylate bypass</keyword>
<dbReference type="GO" id="GO:0006097">
    <property type="term" value="P:glyoxylate cycle"/>
    <property type="evidence" value="ECO:0007669"/>
    <property type="project" value="UniProtKB-KW"/>
</dbReference>
<evidence type="ECO:0000256" key="7">
    <source>
        <dbReference type="ARBA" id="ARBA00022857"/>
    </source>
</evidence>
<keyword evidence="5" id="KW-0479">Metal-binding</keyword>
<evidence type="ECO:0000256" key="5">
    <source>
        <dbReference type="ARBA" id="ARBA00022723"/>
    </source>
</evidence>
<dbReference type="SUPFAM" id="SSF53659">
    <property type="entry name" value="Isocitrate/Isopropylmalate dehydrogenase-like"/>
    <property type="match status" value="1"/>
</dbReference>
<sequence length="760" mass="79274">MTDHQTTAAEPDIVWTHTDEAPMLASASFLPIVEAYARAAGVSVGVADISLAGRILAAFGLADDGLARLGGLTASPSATIIKLPNISASLPQLKAAIAELRGQGFDIPEYPDAPASPLAEEVRAAYDAVKGSAVNPVLRQGNSDRRAPASVKAYARSHPHSMGEWSPESRTRVATMDEGDFKHNERSAVVSENGALEIRFVPAGGGEPRVLRDHLTVTAGEVVDATRMSAAALDSFLAAQAAAAKEEGLLLSVHLKATMMKVSDPVIFGHAVASVIPRTLAEHGSALAAAGLRVEDGLASILAGLEGIEDGEAIREAIAAELADGPAISMVDSDKGITNLHVPSDVIIDASMPAMIRRGGTLWDADGDLRDTLAVIPDSSYAGVYEAVIEDCKAHGALDPTTMGTVPNVGLMARKAEEYGSHDKTFIMDAAGRVEVAAIEGAGVEPGTVLLSHEVEAGDIWRACATQDAPIRDWVRLAIARARTTGAPAVFWLDPERAHDAVLISLVTRYLAEEGVALTEGGDAVEGSADGAGLDIRILDPVAATRLSLKRARRGEDTISVTGNVLRDYNTDLFPILELGTSAKMLSVVPLMSGGGLYETGAGGSAPKHVAQLLAENHLRWDSLGEYLALAEALRHVADRGEKPAAAVLADALDTATTAFLAADRSPGRKLGQIDNRGSSAWLALEWARALAAQSEDPELADVFRPVAEELEAVMSTIQSEMLAVQGAAADIGGYYHPDAGLTAAVMRPSAALNAVIDGI</sequence>
<evidence type="ECO:0000256" key="1">
    <source>
        <dbReference type="ARBA" id="ARBA00001946"/>
    </source>
</evidence>
<dbReference type="GO" id="GO:0046872">
    <property type="term" value="F:metal ion binding"/>
    <property type="evidence" value="ECO:0007669"/>
    <property type="project" value="UniProtKB-KW"/>
</dbReference>
<dbReference type="EMBL" id="CP159989">
    <property type="protein sequence ID" value="XCP82077.1"/>
    <property type="molecule type" value="Genomic_DNA"/>
</dbReference>
<reference evidence="11" key="1">
    <citation type="submission" date="2024-05" db="EMBL/GenBank/DDBJ databases">
        <title>Draft genome assemblies of 36 bacteria isolated from hibernating arctic ground squirrels.</title>
        <authorList>
            <person name="McKee H."/>
            <person name="Mullen L."/>
            <person name="Drown D.M."/>
            <person name="Duddleston K.N."/>
        </authorList>
    </citation>
    <scope>NUCLEOTIDE SEQUENCE</scope>
    <source>
        <strain evidence="11">AR004</strain>
    </source>
</reference>
<comment type="cofactor">
    <cofactor evidence="1">
        <name>Mg(2+)</name>
        <dbReference type="ChEBI" id="CHEBI:18420"/>
    </cofactor>
</comment>
<protein>
    <recommendedName>
        <fullName evidence="2">isocitrate dehydrogenase (NADP(+))</fullName>
        <ecNumber evidence="2">1.1.1.42</ecNumber>
    </recommendedName>
</protein>
<evidence type="ECO:0000313" key="11">
    <source>
        <dbReference type="EMBL" id="XCP82077.1"/>
    </source>
</evidence>
<evidence type="ECO:0000256" key="10">
    <source>
        <dbReference type="ARBA" id="ARBA00046318"/>
    </source>
</evidence>
<evidence type="ECO:0000256" key="6">
    <source>
        <dbReference type="ARBA" id="ARBA00022842"/>
    </source>
</evidence>
<comment type="catalytic activity">
    <reaction evidence="9">
        <text>D-threo-isocitrate + NADP(+) = 2-oxoglutarate + CO2 + NADPH</text>
        <dbReference type="Rhea" id="RHEA:19629"/>
        <dbReference type="ChEBI" id="CHEBI:15562"/>
        <dbReference type="ChEBI" id="CHEBI:16526"/>
        <dbReference type="ChEBI" id="CHEBI:16810"/>
        <dbReference type="ChEBI" id="CHEBI:57783"/>
        <dbReference type="ChEBI" id="CHEBI:58349"/>
        <dbReference type="EC" id="1.1.1.42"/>
    </reaction>
</comment>
<gene>
    <name evidence="11" type="ORF">ABXS69_08950</name>
</gene>
<keyword evidence="6" id="KW-0460">Magnesium</keyword>
<evidence type="ECO:0000256" key="4">
    <source>
        <dbReference type="ARBA" id="ARBA00022532"/>
    </source>
</evidence>
<keyword evidence="8 11" id="KW-0560">Oxidoreductase</keyword>
<dbReference type="GO" id="GO:0004450">
    <property type="term" value="F:isocitrate dehydrogenase (NADP+) activity"/>
    <property type="evidence" value="ECO:0007669"/>
    <property type="project" value="UniProtKB-EC"/>
</dbReference>
<accession>A0AAU8N3U3</accession>
<dbReference type="Pfam" id="PF03971">
    <property type="entry name" value="IDH"/>
    <property type="match status" value="1"/>
</dbReference>
<dbReference type="NCBIfam" id="TIGR00178">
    <property type="entry name" value="monomer_idh"/>
    <property type="match status" value="1"/>
</dbReference>
<dbReference type="InterPro" id="IPR004436">
    <property type="entry name" value="Isocitrate_DH_NADP_mono"/>
</dbReference>
<evidence type="ECO:0000256" key="3">
    <source>
        <dbReference type="ARBA" id="ARBA00022435"/>
    </source>
</evidence>
<dbReference type="AlphaFoldDB" id="A0AAU8N3U3"/>
<evidence type="ECO:0000256" key="2">
    <source>
        <dbReference type="ARBA" id="ARBA00013013"/>
    </source>
</evidence>
<evidence type="ECO:0000256" key="8">
    <source>
        <dbReference type="ARBA" id="ARBA00023002"/>
    </source>
</evidence>
<dbReference type="EC" id="1.1.1.42" evidence="2"/>
<dbReference type="PANTHER" id="PTHR36999">
    <property type="entry name" value="ISOCITRATE DEHYDROGENASE [NADP]"/>
    <property type="match status" value="1"/>
</dbReference>
<dbReference type="GO" id="GO:0006099">
    <property type="term" value="P:tricarboxylic acid cycle"/>
    <property type="evidence" value="ECO:0007669"/>
    <property type="project" value="UniProtKB-KW"/>
</dbReference>
<name>A0AAU8N3U3_9ACTO</name>